<dbReference type="RefSeq" id="WP_162697450.1">
    <property type="nucleotide sequence ID" value="NZ_CABFLD010000033.1"/>
</dbReference>
<sequence>MNWPLFFMLGSITLIAGIFVGLVYWANWDEITGKKPQSNISKKLGSE</sequence>
<keyword evidence="1" id="KW-1133">Transmembrane helix</keyword>
<reference evidence="2" key="1">
    <citation type="submission" date="2019-05" db="EMBL/GenBank/DDBJ databases">
        <authorList>
            <person name="Hibberd M."/>
        </authorList>
    </citation>
    <scope>NUCLEOTIDE SEQUENCE</scope>
    <source>
        <strain evidence="2">Haemophilus_influenzae_BgEED16</strain>
    </source>
</reference>
<accession>A0AAX3IRQ0</accession>
<keyword evidence="1" id="KW-0472">Membrane</keyword>
<name>A0AAX3IRQ0_HAEIF</name>
<keyword evidence="1" id="KW-0812">Transmembrane</keyword>
<dbReference type="EMBL" id="CABFLD010000033">
    <property type="protein sequence ID" value="VTX59040.1"/>
    <property type="molecule type" value="Genomic_DNA"/>
</dbReference>
<gene>
    <name evidence="2" type="ORF">CAGEJMGA_00769</name>
</gene>
<protein>
    <submittedName>
        <fullName evidence="2">Uncharacterized protein</fullName>
    </submittedName>
</protein>
<proteinExistence type="predicted"/>
<dbReference type="Proteomes" id="UP000658741">
    <property type="component" value="Unassembled WGS sequence"/>
</dbReference>
<evidence type="ECO:0000313" key="2">
    <source>
        <dbReference type="EMBL" id="VTX59040.1"/>
    </source>
</evidence>
<evidence type="ECO:0000313" key="3">
    <source>
        <dbReference type="Proteomes" id="UP000658741"/>
    </source>
</evidence>
<organism evidence="2 3">
    <name type="scientific">Haemophilus influenzae</name>
    <dbReference type="NCBI Taxonomy" id="727"/>
    <lineage>
        <taxon>Bacteria</taxon>
        <taxon>Pseudomonadati</taxon>
        <taxon>Pseudomonadota</taxon>
        <taxon>Gammaproteobacteria</taxon>
        <taxon>Pasteurellales</taxon>
        <taxon>Pasteurellaceae</taxon>
        <taxon>Haemophilus</taxon>
    </lineage>
</organism>
<feature type="transmembrane region" description="Helical" evidence="1">
    <location>
        <begin position="6"/>
        <end position="26"/>
    </location>
</feature>
<dbReference type="AlphaFoldDB" id="A0AAX3IRQ0"/>
<evidence type="ECO:0000256" key="1">
    <source>
        <dbReference type="SAM" id="Phobius"/>
    </source>
</evidence>
<comment type="caution">
    <text evidence="2">The sequence shown here is derived from an EMBL/GenBank/DDBJ whole genome shotgun (WGS) entry which is preliminary data.</text>
</comment>